<gene>
    <name evidence="2" type="ORF">BN9_049690</name>
</gene>
<comment type="caution">
    <text evidence="2">The sequence shown here is derived from an EMBL/GenBank/DDBJ whole genome shotgun (WGS) entry which is preliminary data.</text>
</comment>
<reference evidence="2 3" key="1">
    <citation type="submission" date="2012-05" db="EMBL/GenBank/DDBJ databases">
        <title>Recombination and specialization in a pathogen metapopulation.</title>
        <authorList>
            <person name="Gardiner A."/>
            <person name="Kemen E."/>
            <person name="Schultz-Larsen T."/>
            <person name="MacLean D."/>
            <person name="Van Oosterhout C."/>
            <person name="Jones J.D.G."/>
        </authorList>
    </citation>
    <scope>NUCLEOTIDE SEQUENCE [LARGE SCALE GENOMIC DNA]</scope>
    <source>
        <strain evidence="2 3">Ac Nc2</strain>
    </source>
</reference>
<evidence type="ECO:0000256" key="1">
    <source>
        <dbReference type="SAM" id="Phobius"/>
    </source>
</evidence>
<sequence>MTLLIPRLHLDPSFKNSFVPYRYRNRSTDTTLDFKFVQPFAKLQHFVYFRRILLWSWLVESSLVLDQSEHMVARATKCVKRDIICCTPRCIIIMSVFAAASSPKSWLSSTPELHFNLVAHEIVKRFIHESFVSKMFGTNRFQDVMFCHFLAALSNIFKSTLRNDMHRISCDFLHKVVDQPSRKAWHPTSYPLHTLASETTYMYKTSYIYCYPKYLLLLLLGICFDLIIEKILSACIKIYYR</sequence>
<keyword evidence="1" id="KW-0812">Transmembrane</keyword>
<accession>A0A024GCA8</accession>
<dbReference type="InParanoid" id="A0A024GCA8"/>
<evidence type="ECO:0000313" key="2">
    <source>
        <dbReference type="EMBL" id="CCI44185.1"/>
    </source>
</evidence>
<feature type="transmembrane region" description="Helical" evidence="1">
    <location>
        <begin position="214"/>
        <end position="240"/>
    </location>
</feature>
<keyword evidence="3" id="KW-1185">Reference proteome</keyword>
<organism evidence="2 3">
    <name type="scientific">Albugo candida</name>
    <dbReference type="NCBI Taxonomy" id="65357"/>
    <lineage>
        <taxon>Eukaryota</taxon>
        <taxon>Sar</taxon>
        <taxon>Stramenopiles</taxon>
        <taxon>Oomycota</taxon>
        <taxon>Peronosporomycetes</taxon>
        <taxon>Albuginales</taxon>
        <taxon>Albuginaceae</taxon>
        <taxon>Albugo</taxon>
    </lineage>
</organism>
<proteinExistence type="predicted"/>
<evidence type="ECO:0000313" key="3">
    <source>
        <dbReference type="Proteomes" id="UP000053237"/>
    </source>
</evidence>
<dbReference type="AlphaFoldDB" id="A0A024GCA8"/>
<protein>
    <submittedName>
        <fullName evidence="2">Uncharacterized protein</fullName>
    </submittedName>
</protein>
<dbReference type="Proteomes" id="UP000053237">
    <property type="component" value="Unassembled WGS sequence"/>
</dbReference>
<dbReference type="EMBL" id="CAIX01000064">
    <property type="protein sequence ID" value="CCI44185.1"/>
    <property type="molecule type" value="Genomic_DNA"/>
</dbReference>
<name>A0A024GCA8_9STRA</name>
<keyword evidence="1" id="KW-0472">Membrane</keyword>
<keyword evidence="1" id="KW-1133">Transmembrane helix</keyword>